<dbReference type="Gene3D" id="3.40.630.30">
    <property type="match status" value="1"/>
</dbReference>
<dbReference type="Proteomes" id="UP000236569">
    <property type="component" value="Unassembled WGS sequence"/>
</dbReference>
<dbReference type="Pfam" id="PF13302">
    <property type="entry name" value="Acetyltransf_3"/>
    <property type="match status" value="1"/>
</dbReference>
<dbReference type="SUPFAM" id="SSF55729">
    <property type="entry name" value="Acyl-CoA N-acyltransferases (Nat)"/>
    <property type="match status" value="1"/>
</dbReference>
<dbReference type="InterPro" id="IPR016181">
    <property type="entry name" value="Acyl_CoA_acyltransferase"/>
</dbReference>
<protein>
    <submittedName>
        <fullName evidence="2">GCN5-related N-acetyltransferase</fullName>
    </submittedName>
</protein>
<keyword evidence="3" id="KW-1185">Reference proteome</keyword>
<dbReference type="InterPro" id="IPR000182">
    <property type="entry name" value="GNAT_dom"/>
</dbReference>
<feature type="domain" description="N-acetyltransferase" evidence="1">
    <location>
        <begin position="1"/>
        <end position="150"/>
    </location>
</feature>
<sequence length="177" mass="20169">MAGRQPDPFDDPMSLYEDNPLRERKWLQAIWRGRGTVRPESWRLYFVVLLGGEAVGMQDLIGVNFDRFRTVTTFSWLAPGARRQGLGREMRAAILHLAFGGFGAAEATSEAFFDNEASNRVSGALGYRPDGRDWATRRGEPAVLNRWRLGREDWEVRRRSDIELIGVEECKPVLSIQ</sequence>
<dbReference type="RefSeq" id="WP_235610477.1">
    <property type="nucleotide sequence ID" value="NZ_BFAG01000018.1"/>
</dbReference>
<dbReference type="InterPro" id="IPR051908">
    <property type="entry name" value="Ribosomal_N-acetyltransferase"/>
</dbReference>
<evidence type="ECO:0000259" key="1">
    <source>
        <dbReference type="PROSITE" id="PS51186"/>
    </source>
</evidence>
<dbReference type="GO" id="GO:0005737">
    <property type="term" value="C:cytoplasm"/>
    <property type="evidence" value="ECO:0007669"/>
    <property type="project" value="TreeGrafter"/>
</dbReference>
<dbReference type="PANTHER" id="PTHR43441">
    <property type="entry name" value="RIBOSOMAL-PROTEIN-SERINE ACETYLTRANSFERASE"/>
    <property type="match status" value="1"/>
</dbReference>
<dbReference type="AlphaFoldDB" id="A0A2I9D005"/>
<accession>A0A2I9D005</accession>
<dbReference type="PROSITE" id="PS51186">
    <property type="entry name" value="GNAT"/>
    <property type="match status" value="1"/>
</dbReference>
<dbReference type="GO" id="GO:0008999">
    <property type="term" value="F:protein-N-terminal-alanine acetyltransferase activity"/>
    <property type="evidence" value="ECO:0007669"/>
    <property type="project" value="TreeGrafter"/>
</dbReference>
<keyword evidence="2" id="KW-0808">Transferase</keyword>
<organism evidence="2 3">
    <name type="scientific">Deinococcus aerius</name>
    <dbReference type="NCBI Taxonomy" id="200253"/>
    <lineage>
        <taxon>Bacteria</taxon>
        <taxon>Thermotogati</taxon>
        <taxon>Deinococcota</taxon>
        <taxon>Deinococci</taxon>
        <taxon>Deinococcales</taxon>
        <taxon>Deinococcaceae</taxon>
        <taxon>Deinococcus</taxon>
    </lineage>
</organism>
<gene>
    <name evidence="2" type="ORF">DAERI_180044</name>
</gene>
<name>A0A2I9D005_9DEIO</name>
<proteinExistence type="predicted"/>
<evidence type="ECO:0000313" key="2">
    <source>
        <dbReference type="EMBL" id="GBF07853.1"/>
    </source>
</evidence>
<evidence type="ECO:0000313" key="3">
    <source>
        <dbReference type="Proteomes" id="UP000236569"/>
    </source>
</evidence>
<dbReference type="EMBL" id="BFAG01000018">
    <property type="protein sequence ID" value="GBF07853.1"/>
    <property type="molecule type" value="Genomic_DNA"/>
</dbReference>
<comment type="caution">
    <text evidence="2">The sequence shown here is derived from an EMBL/GenBank/DDBJ whole genome shotgun (WGS) entry which is preliminary data.</text>
</comment>
<reference evidence="3" key="1">
    <citation type="submission" date="2018-01" db="EMBL/GenBank/DDBJ databases">
        <title>Draft Genome Sequence of the Radioresistant Bacterium Deinococcus aerius TR0125, Isolated from the Higher Atmosphere above Japan.</title>
        <authorList>
            <person name="Satoh K."/>
            <person name="Arai H."/>
            <person name="Sanzen T."/>
            <person name="Kawaguchi Y."/>
            <person name="Hayashi H."/>
            <person name="Yokobori S."/>
            <person name="Yamagishi A."/>
            <person name="Oono Y."/>
            <person name="Narumi I."/>
        </authorList>
    </citation>
    <scope>NUCLEOTIDE SEQUENCE [LARGE SCALE GENOMIC DNA]</scope>
    <source>
        <strain evidence="3">TR0125</strain>
    </source>
</reference>
<dbReference type="GO" id="GO:1990189">
    <property type="term" value="F:protein N-terminal-serine acetyltransferase activity"/>
    <property type="evidence" value="ECO:0007669"/>
    <property type="project" value="TreeGrafter"/>
</dbReference>
<dbReference type="PANTHER" id="PTHR43441:SF11">
    <property type="entry name" value="RIBOSOMAL-PROTEIN-SERINE ACETYLTRANSFERASE"/>
    <property type="match status" value="1"/>
</dbReference>